<feature type="region of interest" description="Disordered" evidence="1">
    <location>
        <begin position="22"/>
        <end position="46"/>
    </location>
</feature>
<name>A0A151P3I5_ALLMI</name>
<dbReference type="AlphaFoldDB" id="A0A151P3I5"/>
<keyword evidence="3" id="KW-1185">Reference proteome</keyword>
<dbReference type="EMBL" id="AKHW03001146">
    <property type="protein sequence ID" value="KYO43583.1"/>
    <property type="molecule type" value="Genomic_DNA"/>
</dbReference>
<dbReference type="Proteomes" id="UP000050525">
    <property type="component" value="Unassembled WGS sequence"/>
</dbReference>
<feature type="region of interest" description="Disordered" evidence="1">
    <location>
        <begin position="68"/>
        <end position="96"/>
    </location>
</feature>
<evidence type="ECO:0000313" key="3">
    <source>
        <dbReference type="Proteomes" id="UP000050525"/>
    </source>
</evidence>
<feature type="compositionally biased region" description="Basic and acidic residues" evidence="1">
    <location>
        <begin position="83"/>
        <end position="96"/>
    </location>
</feature>
<evidence type="ECO:0000256" key="1">
    <source>
        <dbReference type="SAM" id="MobiDB-lite"/>
    </source>
</evidence>
<protein>
    <submittedName>
        <fullName evidence="2">Uncharacterized protein</fullName>
    </submittedName>
</protein>
<proteinExistence type="predicted"/>
<accession>A0A151P3I5</accession>
<sequence>MEEEEFLEWQFWLMTVIEGEVDQEMRSESESGSEDPESGGGWMKVRKKVQKKVRKKRCGVISSIEGGFIEESNKGRIQSTGRTGEEEKRSRGRNEE</sequence>
<reference evidence="2 3" key="1">
    <citation type="journal article" date="2012" name="Genome Biol.">
        <title>Sequencing three crocodilian genomes to illuminate the evolution of archosaurs and amniotes.</title>
        <authorList>
            <person name="St John J.A."/>
            <person name="Braun E.L."/>
            <person name="Isberg S.R."/>
            <person name="Miles L.G."/>
            <person name="Chong A.Y."/>
            <person name="Gongora J."/>
            <person name="Dalzell P."/>
            <person name="Moran C."/>
            <person name="Bed'hom B."/>
            <person name="Abzhanov A."/>
            <person name="Burgess S.C."/>
            <person name="Cooksey A.M."/>
            <person name="Castoe T.A."/>
            <person name="Crawford N.G."/>
            <person name="Densmore L.D."/>
            <person name="Drew J.C."/>
            <person name="Edwards S.V."/>
            <person name="Faircloth B.C."/>
            <person name="Fujita M.K."/>
            <person name="Greenwold M.J."/>
            <person name="Hoffmann F.G."/>
            <person name="Howard J.M."/>
            <person name="Iguchi T."/>
            <person name="Janes D.E."/>
            <person name="Khan S.Y."/>
            <person name="Kohno S."/>
            <person name="de Koning A.J."/>
            <person name="Lance S.L."/>
            <person name="McCarthy F.M."/>
            <person name="McCormack J.E."/>
            <person name="Merchant M.E."/>
            <person name="Peterson D.G."/>
            <person name="Pollock D.D."/>
            <person name="Pourmand N."/>
            <person name="Raney B.J."/>
            <person name="Roessler K.A."/>
            <person name="Sanford J.R."/>
            <person name="Sawyer R.H."/>
            <person name="Schmidt C.J."/>
            <person name="Triplett E.W."/>
            <person name="Tuberville T.D."/>
            <person name="Venegas-Anaya M."/>
            <person name="Howard J.T."/>
            <person name="Jarvis E.D."/>
            <person name="Guillette L.J.Jr."/>
            <person name="Glenn T.C."/>
            <person name="Green R.E."/>
            <person name="Ray D.A."/>
        </authorList>
    </citation>
    <scope>NUCLEOTIDE SEQUENCE [LARGE SCALE GENOMIC DNA]</scope>
    <source>
        <strain evidence="2">KSC_2009_1</strain>
    </source>
</reference>
<comment type="caution">
    <text evidence="2">The sequence shown here is derived from an EMBL/GenBank/DDBJ whole genome shotgun (WGS) entry which is preliminary data.</text>
</comment>
<gene>
    <name evidence="2" type="ORF">Y1Q_0013607</name>
</gene>
<evidence type="ECO:0000313" key="2">
    <source>
        <dbReference type="EMBL" id="KYO43583.1"/>
    </source>
</evidence>
<organism evidence="2 3">
    <name type="scientific">Alligator mississippiensis</name>
    <name type="common">American alligator</name>
    <dbReference type="NCBI Taxonomy" id="8496"/>
    <lineage>
        <taxon>Eukaryota</taxon>
        <taxon>Metazoa</taxon>
        <taxon>Chordata</taxon>
        <taxon>Craniata</taxon>
        <taxon>Vertebrata</taxon>
        <taxon>Euteleostomi</taxon>
        <taxon>Archelosauria</taxon>
        <taxon>Archosauria</taxon>
        <taxon>Crocodylia</taxon>
        <taxon>Alligatoridae</taxon>
        <taxon>Alligatorinae</taxon>
        <taxon>Alligator</taxon>
    </lineage>
</organism>